<dbReference type="Proteomes" id="UP000028488">
    <property type="component" value="Plasmid pPDG4"/>
</dbReference>
<organism evidence="1 2">
    <name type="scientific">Rhodococcus opacus</name>
    <name type="common">Nocardia opaca</name>
    <dbReference type="NCBI Taxonomy" id="37919"/>
    <lineage>
        <taxon>Bacteria</taxon>
        <taxon>Bacillati</taxon>
        <taxon>Actinomycetota</taxon>
        <taxon>Actinomycetes</taxon>
        <taxon>Mycobacteriales</taxon>
        <taxon>Nocardiaceae</taxon>
        <taxon>Rhodococcus</taxon>
    </lineage>
</organism>
<dbReference type="AlphaFoldDB" id="A0A076EZU4"/>
<gene>
    <name evidence="1" type="ORF">EP51_46805</name>
</gene>
<sequence length="241" mass="25285">MGTSADRAAGTGGSWTPLKHATNAYVRGLGRSDSKERARRVLARHVPLLGGAGGAAASARAGSAGIGRLGRLLSGMGTGTTGQALSSVGLGHLVGQDRFTVLDELVTYIAGAGDDLDSGAARDAACDVLDEIFGDADSWEELDHVSVDREQLGTILERFLALYVYNRVPVVAERLSRLADPVAMRQADQEMRQIIADLVAIELPTDPLAIDWGGAEGQSIAERSIASAYDLLSALEDQDRA</sequence>
<proteinExistence type="predicted"/>
<protein>
    <submittedName>
        <fullName evidence="1">Uncharacterized protein</fullName>
    </submittedName>
</protein>
<dbReference type="EMBL" id="CP008951">
    <property type="protein sequence ID" value="AII11480.1"/>
    <property type="molecule type" value="Genomic_DNA"/>
</dbReference>
<keyword evidence="1" id="KW-0614">Plasmid</keyword>
<reference evidence="1 2" key="1">
    <citation type="submission" date="2014-07" db="EMBL/GenBank/DDBJ databases">
        <title>Genome Sequence of Rhodococcus opacus Strain R7, a Biodegrader of Mono- and Polycyclic Aromatic Hydrocarbons.</title>
        <authorList>
            <person name="Di Gennaro P."/>
            <person name="Zampolli J."/>
            <person name="Presti I."/>
            <person name="Cappelletti M."/>
            <person name="D'Ursi P."/>
            <person name="Orro A."/>
            <person name="Mezzelani A."/>
            <person name="Milanesi L."/>
        </authorList>
    </citation>
    <scope>NUCLEOTIDE SEQUENCE [LARGE SCALE GENOMIC DNA]</scope>
    <source>
        <strain evidence="1 2">R7</strain>
        <plasmid evidence="1">pPDG4</plasmid>
    </source>
</reference>
<evidence type="ECO:0000313" key="1">
    <source>
        <dbReference type="EMBL" id="AII11480.1"/>
    </source>
</evidence>
<geneLocation type="plasmid" evidence="1 2">
    <name>pPDG4</name>
</geneLocation>
<name>A0A076EZU4_RHOOP</name>
<evidence type="ECO:0000313" key="2">
    <source>
        <dbReference type="Proteomes" id="UP000028488"/>
    </source>
</evidence>
<accession>A0A076EZU4</accession>